<dbReference type="AlphaFoldDB" id="A0AAJ1QXI4"/>
<dbReference type="CDD" id="cd10448">
    <property type="entry name" value="GIY-YIG_unchar_3"/>
    <property type="match status" value="1"/>
</dbReference>
<dbReference type="InterPro" id="IPR000305">
    <property type="entry name" value="GIY-YIG_endonuc"/>
</dbReference>
<dbReference type="Proteomes" id="UP000232721">
    <property type="component" value="Chromosome"/>
</dbReference>
<keyword evidence="3" id="KW-0540">Nuclease</keyword>
<accession>A0AAJ1QXI4</accession>
<keyword evidence="3" id="KW-0378">Hydrolase</keyword>
<dbReference type="GO" id="GO:0004519">
    <property type="term" value="F:endonuclease activity"/>
    <property type="evidence" value="ECO:0007669"/>
    <property type="project" value="UniProtKB-KW"/>
</dbReference>
<feature type="domain" description="GIY-YIG" evidence="2">
    <location>
        <begin position="9"/>
        <end position="89"/>
    </location>
</feature>
<dbReference type="SUPFAM" id="SSF82771">
    <property type="entry name" value="GIY-YIG endonuclease"/>
    <property type="match status" value="1"/>
</dbReference>
<protein>
    <submittedName>
        <fullName evidence="3">Endonuclease</fullName>
    </submittedName>
    <submittedName>
        <fullName evidence="4">GIY-YIG nuclease family protein</fullName>
    </submittedName>
</protein>
<proteinExistence type="inferred from homology"/>
<keyword evidence="5" id="KW-1185">Reference proteome</keyword>
<organism evidence="4 6">
    <name type="scientific">Polaribacter sejongensis</name>
    <dbReference type="NCBI Taxonomy" id="985043"/>
    <lineage>
        <taxon>Bacteria</taxon>
        <taxon>Pseudomonadati</taxon>
        <taxon>Bacteroidota</taxon>
        <taxon>Flavobacteriia</taxon>
        <taxon>Flavobacteriales</taxon>
        <taxon>Flavobacteriaceae</taxon>
    </lineage>
</organism>
<dbReference type="InterPro" id="IPR035901">
    <property type="entry name" value="GIY-YIG_endonuc_sf"/>
</dbReference>
<dbReference type="EMBL" id="JAUFQH010000010">
    <property type="protein sequence ID" value="MDN3620164.1"/>
    <property type="molecule type" value="Genomic_DNA"/>
</dbReference>
<dbReference type="EMBL" id="CP019336">
    <property type="protein sequence ID" value="AUC23232.1"/>
    <property type="molecule type" value="Genomic_DNA"/>
</dbReference>
<comment type="similarity">
    <text evidence="1">Belongs to the UPF0213 family.</text>
</comment>
<dbReference type="PANTHER" id="PTHR34477:SF5">
    <property type="entry name" value="BSL5627 PROTEIN"/>
    <property type="match status" value="1"/>
</dbReference>
<gene>
    <name evidence="3" type="ORF">BTO15_14520</name>
    <name evidence="4" type="ORF">QWY81_11930</name>
</gene>
<dbReference type="SMART" id="SM00465">
    <property type="entry name" value="GIYc"/>
    <property type="match status" value="1"/>
</dbReference>
<dbReference type="PANTHER" id="PTHR34477">
    <property type="entry name" value="UPF0213 PROTEIN YHBQ"/>
    <property type="match status" value="1"/>
</dbReference>
<dbReference type="PROSITE" id="PS50164">
    <property type="entry name" value="GIY_YIG"/>
    <property type="match status" value="1"/>
</dbReference>
<evidence type="ECO:0000259" key="2">
    <source>
        <dbReference type="PROSITE" id="PS50164"/>
    </source>
</evidence>
<dbReference type="Gene3D" id="3.40.1440.10">
    <property type="entry name" value="GIY-YIG endonuclease"/>
    <property type="match status" value="1"/>
</dbReference>
<name>A0AAJ1QXI4_9FLAO</name>
<evidence type="ECO:0000256" key="1">
    <source>
        <dbReference type="ARBA" id="ARBA00007435"/>
    </source>
</evidence>
<dbReference type="RefSeq" id="WP_165734414.1">
    <property type="nucleotide sequence ID" value="NZ_CP019336.1"/>
</dbReference>
<dbReference type="Pfam" id="PF01541">
    <property type="entry name" value="GIY-YIG"/>
    <property type="match status" value="1"/>
</dbReference>
<evidence type="ECO:0000313" key="6">
    <source>
        <dbReference type="Proteomes" id="UP001228636"/>
    </source>
</evidence>
<reference evidence="3 5" key="2">
    <citation type="submission" date="2017-02" db="EMBL/GenBank/DDBJ databases">
        <title>Trade-off between light-utilization and light-protection in marine flavobacteria.</title>
        <authorList>
            <person name="Kumagai Y."/>
            <person name="Yoshizawa S."/>
            <person name="Kogure K."/>
            <person name="Iwasaki W."/>
        </authorList>
    </citation>
    <scope>NUCLEOTIDE SEQUENCE [LARGE SCALE GENOMIC DNA]</scope>
    <source>
        <strain evidence="3 5">KCTC 23670</strain>
    </source>
</reference>
<reference evidence="4 6" key="1">
    <citation type="journal article" date="2014" name="Int. J. Syst. Evol. Microbiol.">
        <title>Complete genome sequence of Corynebacterium casei LMG S-19264T (=DSM 44701T), isolated from a smear-ripened cheese.</title>
        <authorList>
            <consortium name="US DOE Joint Genome Institute (JGI-PGF)"/>
            <person name="Walter F."/>
            <person name="Albersmeier A."/>
            <person name="Kalinowski J."/>
            <person name="Ruckert C."/>
        </authorList>
    </citation>
    <scope>NUCLEOTIDE SEQUENCE [LARGE SCALE GENOMIC DNA]</scope>
    <source>
        <strain evidence="4 6">CECT 8670</strain>
    </source>
</reference>
<evidence type="ECO:0000313" key="4">
    <source>
        <dbReference type="EMBL" id="MDN3620164.1"/>
    </source>
</evidence>
<keyword evidence="3" id="KW-0255">Endonuclease</keyword>
<evidence type="ECO:0000313" key="3">
    <source>
        <dbReference type="EMBL" id="AUC23232.1"/>
    </source>
</evidence>
<sequence length="107" mass="13225">MIEFQQGYHTYYVYVITNKYRSTFYIGVTNNLEKRLIRHKTNIEIGVKTFASRYNIQHLVYYQKFEWIQLAIAREKELKGWRREKKLNLIRSFNSNFEFLEDQFINK</sequence>
<dbReference type="InterPro" id="IPR050190">
    <property type="entry name" value="UPF0213_domain"/>
</dbReference>
<reference evidence="4" key="3">
    <citation type="submission" date="2023-06" db="EMBL/GenBank/DDBJ databases">
        <authorList>
            <person name="Lucena T."/>
            <person name="Sun Q."/>
        </authorList>
    </citation>
    <scope>NUCLEOTIDE SEQUENCE</scope>
    <source>
        <strain evidence="4">CECT 8670</strain>
    </source>
</reference>
<dbReference type="Proteomes" id="UP001228636">
    <property type="component" value="Unassembled WGS sequence"/>
</dbReference>
<evidence type="ECO:0000313" key="5">
    <source>
        <dbReference type="Proteomes" id="UP000232721"/>
    </source>
</evidence>